<keyword evidence="2" id="KW-1185">Reference proteome</keyword>
<comment type="caution">
    <text evidence="1">The sequence shown here is derived from an EMBL/GenBank/DDBJ whole genome shotgun (WGS) entry which is preliminary data.</text>
</comment>
<evidence type="ECO:0000313" key="1">
    <source>
        <dbReference type="EMBL" id="KAK9688257.1"/>
    </source>
</evidence>
<reference evidence="1 2" key="1">
    <citation type="journal article" date="2024" name="BMC Genomics">
        <title>De novo assembly and annotation of Popillia japonica's genome with initial clues to its potential as an invasive pest.</title>
        <authorList>
            <person name="Cucini C."/>
            <person name="Boschi S."/>
            <person name="Funari R."/>
            <person name="Cardaioli E."/>
            <person name="Iannotti N."/>
            <person name="Marturano G."/>
            <person name="Paoli F."/>
            <person name="Bruttini M."/>
            <person name="Carapelli A."/>
            <person name="Frati F."/>
            <person name="Nardi F."/>
        </authorList>
    </citation>
    <scope>NUCLEOTIDE SEQUENCE [LARGE SCALE GENOMIC DNA]</scope>
    <source>
        <strain evidence="1">DMR45628</strain>
    </source>
</reference>
<evidence type="ECO:0000313" key="2">
    <source>
        <dbReference type="Proteomes" id="UP001458880"/>
    </source>
</evidence>
<protein>
    <submittedName>
        <fullName evidence="1">Uncharacterized protein</fullName>
    </submittedName>
</protein>
<gene>
    <name evidence="1" type="ORF">QE152_g35678</name>
</gene>
<dbReference type="AlphaFoldDB" id="A0AAW1IF92"/>
<accession>A0AAW1IF92</accession>
<organism evidence="1 2">
    <name type="scientific">Popillia japonica</name>
    <name type="common">Japanese beetle</name>
    <dbReference type="NCBI Taxonomy" id="7064"/>
    <lineage>
        <taxon>Eukaryota</taxon>
        <taxon>Metazoa</taxon>
        <taxon>Ecdysozoa</taxon>
        <taxon>Arthropoda</taxon>
        <taxon>Hexapoda</taxon>
        <taxon>Insecta</taxon>
        <taxon>Pterygota</taxon>
        <taxon>Neoptera</taxon>
        <taxon>Endopterygota</taxon>
        <taxon>Coleoptera</taxon>
        <taxon>Polyphaga</taxon>
        <taxon>Scarabaeiformia</taxon>
        <taxon>Scarabaeidae</taxon>
        <taxon>Rutelinae</taxon>
        <taxon>Popillia</taxon>
    </lineage>
</organism>
<dbReference type="EMBL" id="JASPKY010000598">
    <property type="protein sequence ID" value="KAK9688257.1"/>
    <property type="molecule type" value="Genomic_DNA"/>
</dbReference>
<name>A0AAW1IF92_POPJA</name>
<proteinExistence type="predicted"/>
<sequence length="97" mass="11263">MLRREELLHDVVNLKEDAERERETKRPFSGKYVGKKGRTLVSRRDVSKQAEKGKNENLFPPCRPIEEETICPLCLDSHEENWIPCGNCKSRGAPKHF</sequence>
<dbReference type="Proteomes" id="UP001458880">
    <property type="component" value="Unassembled WGS sequence"/>
</dbReference>